<feature type="compositionally biased region" description="Acidic residues" evidence="1">
    <location>
        <begin position="827"/>
        <end position="847"/>
    </location>
</feature>
<dbReference type="Gene3D" id="3.40.50.300">
    <property type="entry name" value="P-loop containing nucleotide triphosphate hydrolases"/>
    <property type="match status" value="1"/>
</dbReference>
<evidence type="ECO:0000259" key="2">
    <source>
        <dbReference type="Pfam" id="PF02263"/>
    </source>
</evidence>
<evidence type="ECO:0000256" key="1">
    <source>
        <dbReference type="SAM" id="MobiDB-lite"/>
    </source>
</evidence>
<proteinExistence type="predicted"/>
<gene>
    <name evidence="3" type="primary">GBP5</name>
    <name evidence="3" type="ORF">Esi_0010_0108</name>
</gene>
<evidence type="ECO:0000313" key="4">
    <source>
        <dbReference type="Proteomes" id="UP000002630"/>
    </source>
</evidence>
<dbReference type="GO" id="GO:0005525">
    <property type="term" value="F:GTP binding"/>
    <property type="evidence" value="ECO:0007669"/>
    <property type="project" value="InterPro"/>
</dbReference>
<feature type="compositionally biased region" description="Acidic residues" evidence="1">
    <location>
        <begin position="992"/>
        <end position="1004"/>
    </location>
</feature>
<feature type="compositionally biased region" description="Low complexity" evidence="1">
    <location>
        <begin position="811"/>
        <end position="822"/>
    </location>
</feature>
<dbReference type="OrthoDB" id="2135133at2759"/>
<feature type="compositionally biased region" description="Low complexity" evidence="1">
    <location>
        <begin position="783"/>
        <end position="792"/>
    </location>
</feature>
<feature type="compositionally biased region" description="Acidic residues" evidence="1">
    <location>
        <begin position="924"/>
        <end position="939"/>
    </location>
</feature>
<accession>D8LC12</accession>
<reference evidence="3 4" key="1">
    <citation type="journal article" date="2010" name="Nature">
        <title>The Ectocarpus genome and the independent evolution of multicellularity in brown algae.</title>
        <authorList>
            <person name="Cock J.M."/>
            <person name="Sterck L."/>
            <person name="Rouze P."/>
            <person name="Scornet D."/>
            <person name="Allen A.E."/>
            <person name="Amoutzias G."/>
            <person name="Anthouard V."/>
            <person name="Artiguenave F."/>
            <person name="Aury J.M."/>
            <person name="Badger J.H."/>
            <person name="Beszteri B."/>
            <person name="Billiau K."/>
            <person name="Bonnet E."/>
            <person name="Bothwell J.H."/>
            <person name="Bowler C."/>
            <person name="Boyen C."/>
            <person name="Brownlee C."/>
            <person name="Carrano C.J."/>
            <person name="Charrier B."/>
            <person name="Cho G.Y."/>
            <person name="Coelho S.M."/>
            <person name="Collen J."/>
            <person name="Corre E."/>
            <person name="Da Silva C."/>
            <person name="Delage L."/>
            <person name="Delaroque N."/>
            <person name="Dittami S.M."/>
            <person name="Doulbeau S."/>
            <person name="Elias M."/>
            <person name="Farnham G."/>
            <person name="Gachon C.M."/>
            <person name="Gschloessl B."/>
            <person name="Heesch S."/>
            <person name="Jabbari K."/>
            <person name="Jubin C."/>
            <person name="Kawai H."/>
            <person name="Kimura K."/>
            <person name="Kloareg B."/>
            <person name="Kupper F.C."/>
            <person name="Lang D."/>
            <person name="Le Bail A."/>
            <person name="Leblanc C."/>
            <person name="Lerouge P."/>
            <person name="Lohr M."/>
            <person name="Lopez P.J."/>
            <person name="Martens C."/>
            <person name="Maumus F."/>
            <person name="Michel G."/>
            <person name="Miranda-Saavedra D."/>
            <person name="Morales J."/>
            <person name="Moreau H."/>
            <person name="Motomura T."/>
            <person name="Nagasato C."/>
            <person name="Napoli C.A."/>
            <person name="Nelson D.R."/>
            <person name="Nyvall-Collen P."/>
            <person name="Peters A.F."/>
            <person name="Pommier C."/>
            <person name="Potin P."/>
            <person name="Poulain J."/>
            <person name="Quesneville H."/>
            <person name="Read B."/>
            <person name="Rensing S.A."/>
            <person name="Ritter A."/>
            <person name="Rousvoal S."/>
            <person name="Samanta M."/>
            <person name="Samson G."/>
            <person name="Schroeder D.C."/>
            <person name="Segurens B."/>
            <person name="Strittmatter M."/>
            <person name="Tonon T."/>
            <person name="Tregear J.W."/>
            <person name="Valentin K."/>
            <person name="von Dassow P."/>
            <person name="Yamagishi T."/>
            <person name="Van de Peer Y."/>
            <person name="Wincker P."/>
        </authorList>
    </citation>
    <scope>NUCLEOTIDE SEQUENCE [LARGE SCALE GENOMIC DNA]</scope>
    <source>
        <strain evidence="4">Ec32 / CCAP1310/4</strain>
    </source>
</reference>
<feature type="compositionally biased region" description="Basic and acidic residues" evidence="1">
    <location>
        <begin position="901"/>
        <end position="918"/>
    </location>
</feature>
<feature type="compositionally biased region" description="Basic residues" evidence="1">
    <location>
        <begin position="943"/>
        <end position="953"/>
    </location>
</feature>
<dbReference type="InterPro" id="IPR015894">
    <property type="entry name" value="Guanylate-bd_N"/>
</dbReference>
<dbReference type="AlphaFoldDB" id="D8LC12"/>
<feature type="compositionally biased region" description="Basic and acidic residues" evidence="1">
    <location>
        <begin position="1019"/>
        <end position="1030"/>
    </location>
</feature>
<organism evidence="3 4">
    <name type="scientific">Ectocarpus siliculosus</name>
    <name type="common">Brown alga</name>
    <name type="synonym">Conferva siliculosa</name>
    <dbReference type="NCBI Taxonomy" id="2880"/>
    <lineage>
        <taxon>Eukaryota</taxon>
        <taxon>Sar</taxon>
        <taxon>Stramenopiles</taxon>
        <taxon>Ochrophyta</taxon>
        <taxon>PX clade</taxon>
        <taxon>Phaeophyceae</taxon>
        <taxon>Ectocarpales</taxon>
        <taxon>Ectocarpaceae</taxon>
        <taxon>Ectocarpus</taxon>
    </lineage>
</organism>
<protein>
    <submittedName>
        <fullName evidence="3">GBP5, guanylate-binding protein (Divergent)</fullName>
    </submittedName>
</protein>
<sequence>MAVNKSTVDDILDKLGDEGAVNVVAIFGAARGGKSFLMNQLAGQDDIFKISNDKDPCTQGVDVSRAVVPLKDFATLDGCTAPRGVSTSNQVRVLFADVEGQGDRDAAYDARLASAILPLTKCVIFNWRDSLQVDRMLNLLGVMQRAAHNVDLGDDGEGTGGSKFGHLHVVFRDWNYSGTAEDVKKQLFGLDNRGMGSEVAVKNELRRTITAAFASVTVWLFPAPVEMTSELSKELKSEDLSEGFVSELKAFRSTLSSQLSAPTVFGPANPVTGHSLGSLVPALVEVLNKGEVIMPQSTYQQMLDMEAQQVKKTYLSKANALIETGMKACDNGPPVPPKDLEADMEDEIQALLSDFESEAKTRGAKADAVAEGAKEISDSLERGMQGLRAHNTAVLGVHLKTAVKAARASFTTGFTQASRTKMPLPPSELTAMASAVSSRARGQLHAVPSAGPDDDAMEEALSALGDFIELAISKESVGGGFPGLGGRGGGRAEKENDSLLQAQGKKEEDALAAAIGSFQQDFTTDLQVVKAGGGPYKLSSVEDAGKAALATALAGLRRSLGGVNGGGETDRVASLTGRLEDRAAARVLEEKSEFDRSCAASMMALGTEERRRLREEAQTDVYPLLPLYSKHELETVFQPVVRRMNDRIDSSARGWALSEQLHAQHMDSAKSDAEAVWQSLYERNERMKLQRENADMGAHAQRNREEAKRLRLRLGEERKKVQDAEGNAREATAAAAQARLAATTANQRMRQAVGAREREAAAREQEKREEEAKRAEERERAAAEVARVTNEAAAREAKLAAEAAEAREAEQAAAAAAAAAGAKKAEVEEEDDGDDEGFQDAMDVEEEVKERPKRGKKTAANVELQEEEEEEEQSPKKNGKASSRRKTIMTPIGRDPATMKAAREEAAKQIKDRQDAKTGKGLPAEEEVEEQEQEQEEEEQITKKGKASSRRKTILTPVGRDPAAMKAAREEAARQIKDRQDAKTGKGTPAKEEEEEEEEEEDSGMTEREKSRQRAAQWAKDEKARKALEAKKKKAAAAKGESAAATPKKRGRR</sequence>
<feature type="region of interest" description="Disordered" evidence="1">
    <location>
        <begin position="736"/>
        <end position="1053"/>
    </location>
</feature>
<dbReference type="EMBL" id="FN647683">
    <property type="protein sequence ID" value="CBN79195.1"/>
    <property type="molecule type" value="Genomic_DNA"/>
</dbReference>
<feature type="domain" description="Guanylate-binding protein N-terminal" evidence="2">
    <location>
        <begin position="18"/>
        <end position="257"/>
    </location>
</feature>
<feature type="compositionally biased region" description="Basic residues" evidence="1">
    <location>
        <begin position="877"/>
        <end position="887"/>
    </location>
</feature>
<dbReference type="InParanoid" id="D8LC12"/>
<feature type="compositionally biased region" description="Basic and acidic residues" evidence="1">
    <location>
        <begin position="793"/>
        <end position="810"/>
    </location>
</feature>
<evidence type="ECO:0000313" key="3">
    <source>
        <dbReference type="EMBL" id="CBN79195.1"/>
    </source>
</evidence>
<feature type="compositionally biased region" description="Basic and acidic residues" evidence="1">
    <location>
        <begin position="967"/>
        <end position="984"/>
    </location>
</feature>
<dbReference type="InterPro" id="IPR027417">
    <property type="entry name" value="P-loop_NTPase"/>
</dbReference>
<dbReference type="EMBL" id="FN649733">
    <property type="protein sequence ID" value="CBN79195.1"/>
    <property type="molecule type" value="Genomic_DNA"/>
</dbReference>
<feature type="compositionally biased region" description="Basic and acidic residues" evidence="1">
    <location>
        <begin position="755"/>
        <end position="782"/>
    </location>
</feature>
<name>D8LC12_ECTSI</name>
<dbReference type="PANTHER" id="PTHR10751">
    <property type="entry name" value="GUANYLATE BINDING PROTEIN"/>
    <property type="match status" value="1"/>
</dbReference>
<dbReference type="Pfam" id="PF02263">
    <property type="entry name" value="GBP"/>
    <property type="match status" value="1"/>
</dbReference>
<dbReference type="eggNOG" id="KOG2037">
    <property type="taxonomic scope" value="Eukaryota"/>
</dbReference>
<keyword evidence="4" id="KW-1185">Reference proteome</keyword>
<dbReference type="GO" id="GO:0003924">
    <property type="term" value="F:GTPase activity"/>
    <property type="evidence" value="ECO:0007669"/>
    <property type="project" value="InterPro"/>
</dbReference>
<feature type="compositionally biased region" description="Low complexity" evidence="1">
    <location>
        <begin position="736"/>
        <end position="754"/>
    </location>
</feature>
<dbReference type="Proteomes" id="UP000002630">
    <property type="component" value="Linkage Group LG08"/>
</dbReference>
<dbReference type="SUPFAM" id="SSF52540">
    <property type="entry name" value="P-loop containing nucleoside triphosphate hydrolases"/>
    <property type="match status" value="1"/>
</dbReference>